<evidence type="ECO:0000313" key="1">
    <source>
        <dbReference type="EMBL" id="GEC95702.1"/>
    </source>
</evidence>
<dbReference type="InterPro" id="IPR016631">
    <property type="entry name" value="Regulatory_RpfE"/>
</dbReference>
<dbReference type="PIRSF" id="PIRSF015283">
    <property type="entry name" value="Regulatory_RpfE"/>
    <property type="match status" value="1"/>
</dbReference>
<protein>
    <recommendedName>
        <fullName evidence="3">Regulatory protein</fullName>
    </recommendedName>
</protein>
<dbReference type="EMBL" id="BJNV01000025">
    <property type="protein sequence ID" value="GEC95702.1"/>
    <property type="molecule type" value="Genomic_DNA"/>
</dbReference>
<accession>A0A4Y4CUC4</accession>
<dbReference type="AlphaFoldDB" id="A0A4Y4CUC4"/>
<proteinExistence type="predicted"/>
<comment type="caution">
    <text evidence="1">The sequence shown here is derived from an EMBL/GenBank/DDBJ whole genome shotgun (WGS) entry which is preliminary data.</text>
</comment>
<dbReference type="Proteomes" id="UP000318422">
    <property type="component" value="Unassembled WGS sequence"/>
</dbReference>
<gene>
    <name evidence="1" type="ORF">ZRA01_17750</name>
</gene>
<evidence type="ECO:0008006" key="3">
    <source>
        <dbReference type="Google" id="ProtNLM"/>
    </source>
</evidence>
<dbReference type="RefSeq" id="WP_141351391.1">
    <property type="nucleotide sequence ID" value="NZ_BJNV01000025.1"/>
</dbReference>
<reference evidence="1 2" key="1">
    <citation type="submission" date="2019-06" db="EMBL/GenBank/DDBJ databases">
        <title>Whole genome shotgun sequence of Zoogloea ramigera NBRC 15342.</title>
        <authorList>
            <person name="Hosoyama A."/>
            <person name="Uohara A."/>
            <person name="Ohji S."/>
            <person name="Ichikawa N."/>
        </authorList>
    </citation>
    <scope>NUCLEOTIDE SEQUENCE [LARGE SCALE GENOMIC DNA]</scope>
    <source>
        <strain evidence="1 2">NBRC 15342</strain>
    </source>
</reference>
<dbReference type="OrthoDB" id="5295974at2"/>
<name>A0A4Y4CUC4_ZOORA</name>
<organism evidence="1 2">
    <name type="scientific">Zoogloea ramigera</name>
    <dbReference type="NCBI Taxonomy" id="350"/>
    <lineage>
        <taxon>Bacteria</taxon>
        <taxon>Pseudomonadati</taxon>
        <taxon>Pseudomonadota</taxon>
        <taxon>Betaproteobacteria</taxon>
        <taxon>Rhodocyclales</taxon>
        <taxon>Zoogloeaceae</taxon>
        <taxon>Zoogloea</taxon>
    </lineage>
</organism>
<keyword evidence="2" id="KW-1185">Reference proteome</keyword>
<evidence type="ECO:0000313" key="2">
    <source>
        <dbReference type="Proteomes" id="UP000318422"/>
    </source>
</evidence>
<sequence length="341" mass="37444">MQFHLVLPGLGWAIGPSAALPALPALAALLGHARHSWLPASAPETWLAARFGLETSRLPYAGLRRAGEATPPGADAHWLCVDPVHLHFAREHLLLADASMLAIRRDEADALIKGLNDTFADIGRFEAPTPERWYLALPDEPQPFFHPLADVNGRPVQLFMPEGNDIARWARLTNEIEVWLYNHPVNAAREAAGQRTLNGVWLWGAGPRDMPLRSPARQVQADAPFTRGLARTAGAAVAPADRFRPHAEGGFAHVDSLHLPALRHDTTAWLAGLEALERDWFAPLLAALKAKQIRRLVISAPGDKHSLQIEVEASGLWKFWRKPRPLAELLATAPQVQAQNP</sequence>